<dbReference type="AlphaFoldDB" id="A0A165TVL1"/>
<dbReference type="OrthoDB" id="2310204at2759"/>
<accession>A0A165TVL1</accession>
<evidence type="ECO:0000313" key="2">
    <source>
        <dbReference type="Proteomes" id="UP000076761"/>
    </source>
</evidence>
<name>A0A165TVL1_9AGAM</name>
<evidence type="ECO:0000313" key="1">
    <source>
        <dbReference type="EMBL" id="KZT27241.1"/>
    </source>
</evidence>
<dbReference type="InParanoid" id="A0A165TVL1"/>
<protein>
    <submittedName>
        <fullName evidence="1">Uncharacterized protein</fullName>
    </submittedName>
</protein>
<reference evidence="1 2" key="1">
    <citation type="journal article" date="2016" name="Mol. Biol. Evol.">
        <title>Comparative Genomics of Early-Diverging Mushroom-Forming Fungi Provides Insights into the Origins of Lignocellulose Decay Capabilities.</title>
        <authorList>
            <person name="Nagy L.G."/>
            <person name="Riley R."/>
            <person name="Tritt A."/>
            <person name="Adam C."/>
            <person name="Daum C."/>
            <person name="Floudas D."/>
            <person name="Sun H."/>
            <person name="Yadav J.S."/>
            <person name="Pangilinan J."/>
            <person name="Larsson K.H."/>
            <person name="Matsuura K."/>
            <person name="Barry K."/>
            <person name="Labutti K."/>
            <person name="Kuo R."/>
            <person name="Ohm R.A."/>
            <person name="Bhattacharya S.S."/>
            <person name="Shirouzu T."/>
            <person name="Yoshinaga Y."/>
            <person name="Martin F.M."/>
            <person name="Grigoriev I.V."/>
            <person name="Hibbett D.S."/>
        </authorList>
    </citation>
    <scope>NUCLEOTIDE SEQUENCE [LARGE SCALE GENOMIC DNA]</scope>
    <source>
        <strain evidence="1 2">HHB14362 ss-1</strain>
    </source>
</reference>
<keyword evidence="2" id="KW-1185">Reference proteome</keyword>
<dbReference type="Proteomes" id="UP000076761">
    <property type="component" value="Unassembled WGS sequence"/>
</dbReference>
<gene>
    <name evidence="1" type="ORF">NEOLEDRAFT_1168371</name>
</gene>
<organism evidence="1 2">
    <name type="scientific">Neolentinus lepideus HHB14362 ss-1</name>
    <dbReference type="NCBI Taxonomy" id="1314782"/>
    <lineage>
        <taxon>Eukaryota</taxon>
        <taxon>Fungi</taxon>
        <taxon>Dikarya</taxon>
        <taxon>Basidiomycota</taxon>
        <taxon>Agaricomycotina</taxon>
        <taxon>Agaricomycetes</taxon>
        <taxon>Gloeophyllales</taxon>
        <taxon>Gloeophyllaceae</taxon>
        <taxon>Neolentinus</taxon>
    </lineage>
</organism>
<dbReference type="STRING" id="1314782.A0A165TVL1"/>
<sequence>MAVSEELPLSQNRDIIPNGYNLGCDWLVGNVTSHNITTSKYYSTSDGIQFSGSTLYNG</sequence>
<proteinExistence type="predicted"/>
<dbReference type="EMBL" id="KV425563">
    <property type="protein sequence ID" value="KZT27241.1"/>
    <property type="molecule type" value="Genomic_DNA"/>
</dbReference>